<sequence>MTSCSGQRFAFECQPPSCFPLEQFGLGDSKYDEKIDLLRLEDGAEAKYAKALEISGGEEKLRSFQDLSKELQRKHGLHEEQKGIIETGEREFSALFSNIG</sequence>
<reference evidence="1" key="1">
    <citation type="submission" date="2021-02" db="EMBL/GenBank/DDBJ databases">
        <authorList>
            <person name="Dougan E. K."/>
            <person name="Rhodes N."/>
            <person name="Thang M."/>
            <person name="Chan C."/>
        </authorList>
    </citation>
    <scope>NUCLEOTIDE SEQUENCE</scope>
</reference>
<gene>
    <name evidence="1" type="primary">ANKRD50</name>
    <name evidence="1" type="ORF">SNEC2469_LOCUS16487</name>
</gene>
<keyword evidence="2" id="KW-1185">Reference proteome</keyword>
<comment type="caution">
    <text evidence="1">The sequence shown here is derived from an EMBL/GenBank/DDBJ whole genome shotgun (WGS) entry which is preliminary data.</text>
</comment>
<accession>A0A812UHR2</accession>
<proteinExistence type="predicted"/>
<evidence type="ECO:0000313" key="2">
    <source>
        <dbReference type="Proteomes" id="UP000601435"/>
    </source>
</evidence>
<protein>
    <submittedName>
        <fullName evidence="1">ANKRD50 protein</fullName>
    </submittedName>
</protein>
<dbReference type="EMBL" id="CAJNJA010026869">
    <property type="protein sequence ID" value="CAE7566737.1"/>
    <property type="molecule type" value="Genomic_DNA"/>
</dbReference>
<evidence type="ECO:0000313" key="1">
    <source>
        <dbReference type="EMBL" id="CAE7566737.1"/>
    </source>
</evidence>
<dbReference type="Proteomes" id="UP000601435">
    <property type="component" value="Unassembled WGS sequence"/>
</dbReference>
<dbReference type="AlphaFoldDB" id="A0A812UHR2"/>
<organism evidence="1 2">
    <name type="scientific">Symbiodinium necroappetens</name>
    <dbReference type="NCBI Taxonomy" id="1628268"/>
    <lineage>
        <taxon>Eukaryota</taxon>
        <taxon>Sar</taxon>
        <taxon>Alveolata</taxon>
        <taxon>Dinophyceae</taxon>
        <taxon>Suessiales</taxon>
        <taxon>Symbiodiniaceae</taxon>
        <taxon>Symbiodinium</taxon>
    </lineage>
</organism>
<name>A0A812UHR2_9DINO</name>